<dbReference type="Gene3D" id="1.25.40.10">
    <property type="entry name" value="Tetratricopeptide repeat domain"/>
    <property type="match status" value="2"/>
</dbReference>
<dbReference type="PATRIC" id="fig|1429439.4.peg.8027"/>
<comment type="caution">
    <text evidence="3">The sequence shown here is derived from an EMBL/GenBank/DDBJ whole genome shotgun (WGS) entry which is preliminary data.</text>
</comment>
<dbReference type="InterPro" id="IPR011990">
    <property type="entry name" value="TPR-like_helical_dom_sf"/>
</dbReference>
<dbReference type="GO" id="GO:0005524">
    <property type="term" value="F:ATP binding"/>
    <property type="evidence" value="ECO:0007669"/>
    <property type="project" value="UniProtKB-KW"/>
</dbReference>
<feature type="non-terminal residue" evidence="3">
    <location>
        <position position="1"/>
    </location>
</feature>
<dbReference type="GO" id="GO:0004016">
    <property type="term" value="F:adenylate cyclase activity"/>
    <property type="evidence" value="ECO:0007669"/>
    <property type="project" value="TreeGrafter"/>
</dbReference>
<sequence length="648" mass="72943">ADTTYRPGYDPPWMHKSYTTQMALRRLAPPNSLRIVESVLAEVALPSDLGQELLTKADGNPFFLEELTRSVTEQAGDDTAFTVPETIHAVLAARMDRLPAAEKRLLQIASVLGKDVSLQLLKALTQLPDEDLLGQLSTLQATEFIYQTQAFPEPIYNFEHALTQDVAYQSLLQRTRRDYHRQIAELLNEQFTRLVDMQPEYLAHHYTEAGLGQEAIHYWQRAGQRDVERSANAEAIDHFSTALELLRTQPETPARAQLEIELQLAIGAPLLMIKGHTAPEVEQAYAWAYELCQQAGDPVQYFSALVGMWRFHLGHAHLGTARQLAEMCLALAEEQQAPELLQEAHLMSGLTLYYLGELVSALTHLERSLELYKSQSRDGLVLSGGTEPGVVCLSAMAWVLWKLGRWKDAKTRSRESIALAETLAHDYSLSYALALSSFLHQWSREPEVVYEHAERVMALSNEHGFVRWLQVGLILHGWALAAQGQVETGVVQIRQSVSMFQSMGWELGMPHMLSVLVEAYSHSGEPEAGLEVLDEALDVVRRTQECCNEAELHRLRGELLQDQYASRGDSETVSEEAETHFQHALEIARRQMARSQELRAAISLGRLWHQQGKQAEAHELLKAIYDEFEAESESPELREARAVIDMLG</sequence>
<dbReference type="SUPFAM" id="SSF48452">
    <property type="entry name" value="TPR-like"/>
    <property type="match status" value="2"/>
</dbReference>
<evidence type="ECO:0008006" key="5">
    <source>
        <dbReference type="Google" id="ProtNLM"/>
    </source>
</evidence>
<protein>
    <recommendedName>
        <fullName evidence="5">MalT-like TPR region domain-containing protein</fullName>
    </recommendedName>
</protein>
<name>W4LCZ3_9BACT</name>
<keyword evidence="1" id="KW-0547">Nucleotide-binding</keyword>
<dbReference type="AlphaFoldDB" id="W4LCZ3"/>
<evidence type="ECO:0000313" key="3">
    <source>
        <dbReference type="EMBL" id="ETW95191.1"/>
    </source>
</evidence>
<dbReference type="PANTHER" id="PTHR16305:SF28">
    <property type="entry name" value="GUANYLATE CYCLASE DOMAIN-CONTAINING PROTEIN"/>
    <property type="match status" value="1"/>
</dbReference>
<proteinExistence type="predicted"/>
<dbReference type="Proteomes" id="UP000019140">
    <property type="component" value="Unassembled WGS sequence"/>
</dbReference>
<evidence type="ECO:0000256" key="2">
    <source>
        <dbReference type="ARBA" id="ARBA00022840"/>
    </source>
</evidence>
<keyword evidence="4" id="KW-1185">Reference proteome</keyword>
<gene>
    <name evidence="3" type="ORF">ETSY2_48515</name>
</gene>
<reference evidence="3 4" key="1">
    <citation type="journal article" date="2014" name="Nature">
        <title>An environmental bacterial taxon with a large and distinct metabolic repertoire.</title>
        <authorList>
            <person name="Wilson M.C."/>
            <person name="Mori T."/>
            <person name="Ruckert C."/>
            <person name="Uria A.R."/>
            <person name="Helf M.J."/>
            <person name="Takada K."/>
            <person name="Gernert C."/>
            <person name="Steffens U.A."/>
            <person name="Heycke N."/>
            <person name="Schmitt S."/>
            <person name="Rinke C."/>
            <person name="Helfrich E.J."/>
            <person name="Brachmann A.O."/>
            <person name="Gurgui C."/>
            <person name="Wakimoto T."/>
            <person name="Kracht M."/>
            <person name="Crusemann M."/>
            <person name="Hentschel U."/>
            <person name="Abe I."/>
            <person name="Matsunaga S."/>
            <person name="Kalinowski J."/>
            <person name="Takeyama H."/>
            <person name="Piel J."/>
        </authorList>
    </citation>
    <scope>NUCLEOTIDE SEQUENCE [LARGE SCALE GENOMIC DNA]</scope>
    <source>
        <strain evidence="4">TSY2</strain>
    </source>
</reference>
<evidence type="ECO:0000313" key="4">
    <source>
        <dbReference type="Proteomes" id="UP000019140"/>
    </source>
</evidence>
<organism evidence="3 4">
    <name type="scientific">Candidatus Entotheonella gemina</name>
    <dbReference type="NCBI Taxonomy" id="1429439"/>
    <lineage>
        <taxon>Bacteria</taxon>
        <taxon>Pseudomonadati</taxon>
        <taxon>Nitrospinota/Tectimicrobiota group</taxon>
        <taxon>Candidatus Tectimicrobiota</taxon>
        <taxon>Candidatus Entotheonellia</taxon>
        <taxon>Candidatus Entotheonellales</taxon>
        <taxon>Candidatus Entotheonellaceae</taxon>
        <taxon>Candidatus Entotheonella</taxon>
    </lineage>
</organism>
<accession>W4LCZ3</accession>
<dbReference type="EMBL" id="AZHX01002347">
    <property type="protein sequence ID" value="ETW95191.1"/>
    <property type="molecule type" value="Genomic_DNA"/>
</dbReference>
<evidence type="ECO:0000256" key="1">
    <source>
        <dbReference type="ARBA" id="ARBA00022741"/>
    </source>
</evidence>
<keyword evidence="2" id="KW-0067">ATP-binding</keyword>
<dbReference type="PANTHER" id="PTHR16305">
    <property type="entry name" value="TESTICULAR SOLUBLE ADENYLYL CYCLASE"/>
    <property type="match status" value="1"/>
</dbReference>
<dbReference type="HOGENOM" id="CLU_422465_0_0_7"/>
<dbReference type="GO" id="GO:0005737">
    <property type="term" value="C:cytoplasm"/>
    <property type="evidence" value="ECO:0007669"/>
    <property type="project" value="TreeGrafter"/>
</dbReference>